<evidence type="ECO:0000313" key="3">
    <source>
        <dbReference type="Proteomes" id="UP001527866"/>
    </source>
</evidence>
<dbReference type="Pfam" id="PF05050">
    <property type="entry name" value="Methyltransf_21"/>
    <property type="match status" value="1"/>
</dbReference>
<reference evidence="2 3" key="1">
    <citation type="submission" date="2023-01" db="EMBL/GenBank/DDBJ databases">
        <title>Draft genome sequence of Nocardiopsis sp. RSe5-2 isolated from halophytes.</title>
        <authorList>
            <person name="Duangmal K."/>
            <person name="Chantavorakit T."/>
        </authorList>
    </citation>
    <scope>NUCLEOTIDE SEQUENCE [LARGE SCALE GENOMIC DNA]</scope>
    <source>
        <strain evidence="2 3">RSe5-2</strain>
    </source>
</reference>
<dbReference type="PANTHER" id="PTHR34203:SF15">
    <property type="entry name" value="SLL1173 PROTEIN"/>
    <property type="match status" value="1"/>
</dbReference>
<dbReference type="SUPFAM" id="SSF53335">
    <property type="entry name" value="S-adenosyl-L-methionine-dependent methyltransferases"/>
    <property type="match status" value="1"/>
</dbReference>
<organism evidence="2 3">
    <name type="scientific">Nocardiopsis endophytica</name>
    <dbReference type="NCBI Taxonomy" id="3018445"/>
    <lineage>
        <taxon>Bacteria</taxon>
        <taxon>Bacillati</taxon>
        <taxon>Actinomycetota</taxon>
        <taxon>Actinomycetes</taxon>
        <taxon>Streptosporangiales</taxon>
        <taxon>Nocardiopsidaceae</taxon>
        <taxon>Nocardiopsis</taxon>
    </lineage>
</organism>
<keyword evidence="2" id="KW-0489">Methyltransferase</keyword>
<dbReference type="GO" id="GO:0008168">
    <property type="term" value="F:methyltransferase activity"/>
    <property type="evidence" value="ECO:0007669"/>
    <property type="project" value="UniProtKB-KW"/>
</dbReference>
<dbReference type="InterPro" id="IPR029063">
    <property type="entry name" value="SAM-dependent_MTases_sf"/>
</dbReference>
<feature type="domain" description="Methyltransferase FkbM" evidence="1">
    <location>
        <begin position="53"/>
        <end position="228"/>
    </location>
</feature>
<name>A0ABT4TWS1_9ACTN</name>
<dbReference type="RefSeq" id="WP_270683058.1">
    <property type="nucleotide sequence ID" value="NZ_JAQFWQ010000001.1"/>
</dbReference>
<protein>
    <submittedName>
        <fullName evidence="2">FkbM family methyltransferase</fullName>
    </submittedName>
</protein>
<dbReference type="InterPro" id="IPR052514">
    <property type="entry name" value="SAM-dependent_MTase"/>
</dbReference>
<accession>A0ABT4TWS1</accession>
<dbReference type="NCBIfam" id="TIGR01444">
    <property type="entry name" value="fkbM_fam"/>
    <property type="match status" value="1"/>
</dbReference>
<keyword evidence="3" id="KW-1185">Reference proteome</keyword>
<proteinExistence type="predicted"/>
<sequence length="258" mass="27983">MPPNDTRGSTGDATGLRLGAIAGTLRACAAVSLSEPEIRGLAGLVRPGDVCFDIGAAYGMYTFPLAALVGESGAVHSFEPLPLPFRILDQGRRASGARHVHTHNAALGPKGGKQRLTLPYRFGLPIHGWAYLRSGLQRPGRPISFSSERVLDTEVHTVDEVVDRWGIGRVRFMKIDVEGFEQAVLAGAARTLERDRPALLLEVEDRHLDKYGTTSAEVADALAGHGYTMSAWRRGRWTRVPAVTTARRNYLFTAADSP</sequence>
<dbReference type="PANTHER" id="PTHR34203">
    <property type="entry name" value="METHYLTRANSFERASE, FKBM FAMILY PROTEIN"/>
    <property type="match status" value="1"/>
</dbReference>
<dbReference type="InterPro" id="IPR006342">
    <property type="entry name" value="FkbM_mtfrase"/>
</dbReference>
<keyword evidence="2" id="KW-0808">Transferase</keyword>
<dbReference type="EMBL" id="JAQFWQ010000001">
    <property type="protein sequence ID" value="MDA2809148.1"/>
    <property type="molecule type" value="Genomic_DNA"/>
</dbReference>
<dbReference type="Proteomes" id="UP001527866">
    <property type="component" value="Unassembled WGS sequence"/>
</dbReference>
<evidence type="ECO:0000259" key="1">
    <source>
        <dbReference type="Pfam" id="PF05050"/>
    </source>
</evidence>
<evidence type="ECO:0000313" key="2">
    <source>
        <dbReference type="EMBL" id="MDA2809148.1"/>
    </source>
</evidence>
<gene>
    <name evidence="2" type="ORF">O4J56_00720</name>
</gene>
<dbReference type="Gene3D" id="3.40.50.150">
    <property type="entry name" value="Vaccinia Virus protein VP39"/>
    <property type="match status" value="1"/>
</dbReference>
<comment type="caution">
    <text evidence="2">The sequence shown here is derived from an EMBL/GenBank/DDBJ whole genome shotgun (WGS) entry which is preliminary data.</text>
</comment>
<dbReference type="GO" id="GO:0032259">
    <property type="term" value="P:methylation"/>
    <property type="evidence" value="ECO:0007669"/>
    <property type="project" value="UniProtKB-KW"/>
</dbReference>